<reference evidence="1 2" key="1">
    <citation type="journal article" date="2002" name="J. Gen. Virol.">
        <title>Whole genome analysis of the Epiphyas postvittana nucleopolyhedrovirus.</title>
        <authorList>
            <person name="Hyink O."/>
            <person name="Dellow R.A."/>
            <person name="Olsen M.J."/>
            <person name="Caradoc-Davies K.M.B."/>
            <person name="Drake K."/>
            <person name="Herniou E.A."/>
            <person name="Cory J.S."/>
            <person name="O'Reilly D.R."/>
            <person name="Ward V.K."/>
        </authorList>
    </citation>
    <scope>NUCLEOTIDE SEQUENCE [LARGE SCALE GENOMIC DNA]</scope>
</reference>
<organismHost>
    <name type="scientific">Lepidoptera</name>
    <name type="common">moths &amp; butterflies</name>
    <dbReference type="NCBI Taxonomy" id="7088"/>
</organismHost>
<dbReference type="KEGG" id="vg:1727437"/>
<sequence length="62" mass="7337">MDEKKIYCCAKQCIDATKWSMADGIACDICRAFSFCHCKCLTHMKNLPITRKLYLLWRKFIK</sequence>
<keyword evidence="2" id="KW-1185">Reference proteome</keyword>
<protein>
    <submittedName>
        <fullName evidence="1">Uncharacterized protein</fullName>
    </submittedName>
</protein>
<proteinExistence type="predicted"/>
<dbReference type="OrthoDB" id="1372at10442"/>
<dbReference type="EMBL" id="AY043265">
    <property type="protein sequence ID" value="AAK85607.1"/>
    <property type="molecule type" value="Genomic_DNA"/>
</dbReference>
<dbReference type="RefSeq" id="NP_203212.1">
    <property type="nucleotide sequence ID" value="NC_003083.1"/>
</dbReference>
<evidence type="ECO:0000313" key="1">
    <source>
        <dbReference type="EMBL" id="AAK85607.1"/>
    </source>
</evidence>
<evidence type="ECO:0000313" key="2">
    <source>
        <dbReference type="Proteomes" id="UP000203221"/>
    </source>
</evidence>
<dbReference type="Proteomes" id="UP000203221">
    <property type="component" value="Segment"/>
</dbReference>
<name>Q91GK8_NPVEP</name>
<dbReference type="GeneID" id="1727437"/>
<organism evidence="1 2">
    <name type="scientific">Epiphyas postvittana nucleopolyhedrovirus</name>
    <name type="common">EppoMNPV</name>
    <dbReference type="NCBI Taxonomy" id="70600"/>
    <lineage>
        <taxon>Viruses</taxon>
        <taxon>Viruses incertae sedis</taxon>
        <taxon>Naldaviricetes</taxon>
        <taxon>Lefavirales</taxon>
        <taxon>Baculoviridae</taxon>
        <taxon>Alphabaculovirus</taxon>
        <taxon>Alphabaculovirus eppostvittanae</taxon>
    </lineage>
</organism>
<accession>Q91GK8</accession>